<dbReference type="EMBL" id="CAXLJM020000050">
    <property type="protein sequence ID" value="CAL8114448.1"/>
    <property type="molecule type" value="Genomic_DNA"/>
</dbReference>
<sequence length="163" mass="17529">MLKFKAGKKSYCAFVHRLLLLEGLPPTTSLPKDTTARPWHVLPFSPNKSMSLPPTSTSPIDTPKSFLKLQTPAQTKQSQPPLPPTSSIPAITPTRDLRTTLVPRGLTVSSDDDNIVPFCPVTPISIVNELNARIRKRQPAAGLGSTDSIGDESSSGSDLSDLD</sequence>
<dbReference type="Proteomes" id="UP001642540">
    <property type="component" value="Unassembled WGS sequence"/>
</dbReference>
<proteinExistence type="predicted"/>
<evidence type="ECO:0000313" key="3">
    <source>
        <dbReference type="Proteomes" id="UP001642540"/>
    </source>
</evidence>
<protein>
    <submittedName>
        <fullName evidence="2">Uncharacterized protein</fullName>
    </submittedName>
</protein>
<organism evidence="2 3">
    <name type="scientific">Orchesella dallaii</name>
    <dbReference type="NCBI Taxonomy" id="48710"/>
    <lineage>
        <taxon>Eukaryota</taxon>
        <taxon>Metazoa</taxon>
        <taxon>Ecdysozoa</taxon>
        <taxon>Arthropoda</taxon>
        <taxon>Hexapoda</taxon>
        <taxon>Collembola</taxon>
        <taxon>Entomobryomorpha</taxon>
        <taxon>Entomobryoidea</taxon>
        <taxon>Orchesellidae</taxon>
        <taxon>Orchesellinae</taxon>
        <taxon>Orchesella</taxon>
    </lineage>
</organism>
<evidence type="ECO:0000313" key="2">
    <source>
        <dbReference type="EMBL" id="CAL8114448.1"/>
    </source>
</evidence>
<feature type="compositionally biased region" description="Polar residues" evidence="1">
    <location>
        <begin position="46"/>
        <end position="60"/>
    </location>
</feature>
<keyword evidence="3" id="KW-1185">Reference proteome</keyword>
<reference evidence="2 3" key="1">
    <citation type="submission" date="2024-08" db="EMBL/GenBank/DDBJ databases">
        <authorList>
            <person name="Cucini C."/>
            <person name="Frati F."/>
        </authorList>
    </citation>
    <scope>NUCLEOTIDE SEQUENCE [LARGE SCALE GENOMIC DNA]</scope>
</reference>
<evidence type="ECO:0000256" key="1">
    <source>
        <dbReference type="SAM" id="MobiDB-lite"/>
    </source>
</evidence>
<feature type="region of interest" description="Disordered" evidence="1">
    <location>
        <begin position="137"/>
        <end position="163"/>
    </location>
</feature>
<gene>
    <name evidence="2" type="ORF">ODALV1_LOCUS16469</name>
</gene>
<comment type="caution">
    <text evidence="2">The sequence shown here is derived from an EMBL/GenBank/DDBJ whole genome shotgun (WGS) entry which is preliminary data.</text>
</comment>
<name>A0ABP1R4N7_9HEXA</name>
<feature type="region of interest" description="Disordered" evidence="1">
    <location>
        <begin position="41"/>
        <end position="96"/>
    </location>
</feature>
<accession>A0ABP1R4N7</accession>
<feature type="compositionally biased region" description="Low complexity" evidence="1">
    <location>
        <begin position="144"/>
        <end position="163"/>
    </location>
</feature>